<feature type="compositionally biased region" description="Polar residues" evidence="2">
    <location>
        <begin position="191"/>
        <end position="201"/>
    </location>
</feature>
<name>A0A6A5V4G5_9PLEO</name>
<dbReference type="AlphaFoldDB" id="A0A6A5V4G5"/>
<dbReference type="Proteomes" id="UP000800036">
    <property type="component" value="Unassembled WGS sequence"/>
</dbReference>
<evidence type="ECO:0000313" key="4">
    <source>
        <dbReference type="Proteomes" id="UP000800036"/>
    </source>
</evidence>
<evidence type="ECO:0000256" key="1">
    <source>
        <dbReference type="SAM" id="Coils"/>
    </source>
</evidence>
<proteinExistence type="predicted"/>
<feature type="region of interest" description="Disordered" evidence="2">
    <location>
        <begin position="80"/>
        <end position="133"/>
    </location>
</feature>
<feature type="region of interest" description="Disordered" evidence="2">
    <location>
        <begin position="191"/>
        <end position="227"/>
    </location>
</feature>
<feature type="compositionally biased region" description="Polar residues" evidence="2">
    <location>
        <begin position="89"/>
        <end position="98"/>
    </location>
</feature>
<accession>A0A6A5V4G5</accession>
<organism evidence="3 4">
    <name type="scientific">Bimuria novae-zelandiae CBS 107.79</name>
    <dbReference type="NCBI Taxonomy" id="1447943"/>
    <lineage>
        <taxon>Eukaryota</taxon>
        <taxon>Fungi</taxon>
        <taxon>Dikarya</taxon>
        <taxon>Ascomycota</taxon>
        <taxon>Pezizomycotina</taxon>
        <taxon>Dothideomycetes</taxon>
        <taxon>Pleosporomycetidae</taxon>
        <taxon>Pleosporales</taxon>
        <taxon>Massarineae</taxon>
        <taxon>Didymosphaeriaceae</taxon>
        <taxon>Bimuria</taxon>
    </lineage>
</organism>
<evidence type="ECO:0000313" key="3">
    <source>
        <dbReference type="EMBL" id="KAF1969926.1"/>
    </source>
</evidence>
<reference evidence="3" key="1">
    <citation type="journal article" date="2020" name="Stud. Mycol.">
        <title>101 Dothideomycetes genomes: a test case for predicting lifestyles and emergence of pathogens.</title>
        <authorList>
            <person name="Haridas S."/>
            <person name="Albert R."/>
            <person name="Binder M."/>
            <person name="Bloem J."/>
            <person name="Labutti K."/>
            <person name="Salamov A."/>
            <person name="Andreopoulos B."/>
            <person name="Baker S."/>
            <person name="Barry K."/>
            <person name="Bills G."/>
            <person name="Bluhm B."/>
            <person name="Cannon C."/>
            <person name="Castanera R."/>
            <person name="Culley D."/>
            <person name="Daum C."/>
            <person name="Ezra D."/>
            <person name="Gonzalez J."/>
            <person name="Henrissat B."/>
            <person name="Kuo A."/>
            <person name="Liang C."/>
            <person name="Lipzen A."/>
            <person name="Lutzoni F."/>
            <person name="Magnuson J."/>
            <person name="Mondo S."/>
            <person name="Nolan M."/>
            <person name="Ohm R."/>
            <person name="Pangilinan J."/>
            <person name="Park H.-J."/>
            <person name="Ramirez L."/>
            <person name="Alfaro M."/>
            <person name="Sun H."/>
            <person name="Tritt A."/>
            <person name="Yoshinaga Y."/>
            <person name="Zwiers L.-H."/>
            <person name="Turgeon B."/>
            <person name="Goodwin S."/>
            <person name="Spatafora J."/>
            <person name="Crous P."/>
            <person name="Grigoriev I."/>
        </authorList>
    </citation>
    <scope>NUCLEOTIDE SEQUENCE</scope>
    <source>
        <strain evidence="3">CBS 107.79</strain>
    </source>
</reference>
<dbReference type="EMBL" id="ML976705">
    <property type="protein sequence ID" value="KAF1969926.1"/>
    <property type="molecule type" value="Genomic_DNA"/>
</dbReference>
<evidence type="ECO:0000256" key="2">
    <source>
        <dbReference type="SAM" id="MobiDB-lite"/>
    </source>
</evidence>
<feature type="coiled-coil region" evidence="1">
    <location>
        <begin position="16"/>
        <end position="50"/>
    </location>
</feature>
<protein>
    <submittedName>
        <fullName evidence="3">Uncharacterized protein</fullName>
    </submittedName>
</protein>
<keyword evidence="1" id="KW-0175">Coiled coil</keyword>
<keyword evidence="4" id="KW-1185">Reference proteome</keyword>
<sequence length="347" mass="37812">MMKSIEEEIVSAKVKLQLTNRSIERAERTKRDLESQNASQLRAIAAYESNLPDIGFSLPHEHTVPAASLSSFTEYATANGVRSPHHTRTFSTSTQSKGYITAPPDPKTTYGSLPRTPGPSISAQKWHETSSHNEPQALLKPVATMPPSNSARLLAWLHATTDTDPAMEDDHLQDSFSSIDLEPGPSAITSVTSVNIRSSTPAAGPSKPATRPAITSSPSHAPTHRPAHRPIIPLDIVAQRPRLNPVLGLRRAHAMASRARGAPALPSLVPGDWDRAAANAEVGLRLTLSVEGERGELFEIPVQPEDLAPVLWQKLKGVGWGDERVRAAVEHFVARPMIHIEYMEDRR</sequence>
<gene>
    <name evidence="3" type="ORF">BU23DRAFT_601311</name>
</gene>